<proteinExistence type="predicted"/>
<dbReference type="GO" id="GO:0016628">
    <property type="term" value="F:oxidoreductase activity, acting on the CH-CH group of donors, NAD or NADP as acceptor"/>
    <property type="evidence" value="ECO:0007669"/>
    <property type="project" value="InterPro"/>
</dbReference>
<dbReference type="SMART" id="SM00829">
    <property type="entry name" value="PKS_ER"/>
    <property type="match status" value="1"/>
</dbReference>
<dbReference type="InterPro" id="IPR011032">
    <property type="entry name" value="GroES-like_sf"/>
</dbReference>
<comment type="caution">
    <text evidence="3">The sequence shown here is derived from an EMBL/GenBank/DDBJ whole genome shotgun (WGS) entry which is preliminary data.</text>
</comment>
<dbReference type="InterPro" id="IPR041694">
    <property type="entry name" value="ADH_N_2"/>
</dbReference>
<evidence type="ECO:0000313" key="4">
    <source>
        <dbReference type="Proteomes" id="UP000006251"/>
    </source>
</evidence>
<accession>K6ZJE8</accession>
<protein>
    <submittedName>
        <fullName evidence="3">Probable NADP-dependent oxidoreductase P2</fullName>
    </submittedName>
</protein>
<dbReference type="InterPro" id="IPR020843">
    <property type="entry name" value="ER"/>
</dbReference>
<keyword evidence="1" id="KW-0560">Oxidoreductase</keyword>
<dbReference type="Gene3D" id="3.40.50.720">
    <property type="entry name" value="NAD(P)-binding Rossmann-like Domain"/>
    <property type="match status" value="1"/>
</dbReference>
<dbReference type="PANTHER" id="PTHR43205">
    <property type="entry name" value="PROSTAGLANDIN REDUCTASE"/>
    <property type="match status" value="1"/>
</dbReference>
<dbReference type="PANTHER" id="PTHR43205:SF42">
    <property type="entry name" value="ALCOHOL DEHYDROGENASE, ZINC-CONTAINING (AFU_ORTHOLOGUE AFUA_7G04530)"/>
    <property type="match status" value="1"/>
</dbReference>
<sequence>MKRTKLLLAKQNTYADKDTFTLIEENIDNLKNGYIRVSVSLISIEPAMSGWIVNRTNYMPTLNIGDIMHAFAIGSVIESNHRNFKIGDRVTGNLGCQTLADINPEETELDKTIPLNISDELAVSACGLTGLTAYFGLQKIGNLKKSDTVVVSAAAGAVGSIAGQLAKIVGCHVIGIVGSQEKKDLIIDEFNYDNAVNYKAEDFKEQLNKATPNGIDVYFDNVGGPILNYCLARLNKQARIVLCGAISNYNSDKPMTGPSNYFNLVYQSASMQGFIVLDYKAEFNDARKIISSYIDQNKIIYRTEVFEGLTAIPDALQHMFEGKNKGKVLVKV</sequence>
<dbReference type="SUPFAM" id="SSF51735">
    <property type="entry name" value="NAD(P)-binding Rossmann-fold domains"/>
    <property type="match status" value="1"/>
</dbReference>
<dbReference type="AlphaFoldDB" id="K6ZJE8"/>
<dbReference type="InterPro" id="IPR036291">
    <property type="entry name" value="NAD(P)-bd_dom_sf"/>
</dbReference>
<dbReference type="InterPro" id="IPR013149">
    <property type="entry name" value="ADH-like_C"/>
</dbReference>
<dbReference type="EMBL" id="BAEQ01000039">
    <property type="protein sequence ID" value="GAC29008.1"/>
    <property type="molecule type" value="Genomic_DNA"/>
</dbReference>
<dbReference type="Proteomes" id="UP000006251">
    <property type="component" value="Unassembled WGS sequence"/>
</dbReference>
<evidence type="ECO:0000313" key="3">
    <source>
        <dbReference type="EMBL" id="GAC29008.1"/>
    </source>
</evidence>
<gene>
    <name evidence="3" type="ORF">GPAL_2147</name>
</gene>
<dbReference type="Pfam" id="PF16884">
    <property type="entry name" value="ADH_N_2"/>
    <property type="match status" value="1"/>
</dbReference>
<feature type="domain" description="Enoyl reductase (ER)" evidence="2">
    <location>
        <begin position="15"/>
        <end position="330"/>
    </location>
</feature>
<keyword evidence="4" id="KW-1185">Reference proteome</keyword>
<dbReference type="RefSeq" id="WP_006011510.1">
    <property type="nucleotide sequence ID" value="NZ_BAEQ01000039.1"/>
</dbReference>
<reference evidence="4" key="1">
    <citation type="journal article" date="2014" name="Environ. Microbiol.">
        <title>Comparative genomics of the marine bacterial genus Glaciecola reveals the high degree of genomic diversity and genomic characteristic for cold adaptation.</title>
        <authorList>
            <person name="Qin Q.L."/>
            <person name="Xie B.B."/>
            <person name="Yu Y."/>
            <person name="Shu Y.L."/>
            <person name="Rong J.C."/>
            <person name="Zhang Y.J."/>
            <person name="Zhao D.L."/>
            <person name="Chen X.L."/>
            <person name="Zhang X.Y."/>
            <person name="Chen B."/>
            <person name="Zhou B.C."/>
            <person name="Zhang Y.Z."/>
        </authorList>
    </citation>
    <scope>NUCLEOTIDE SEQUENCE [LARGE SCALE GENOMIC DNA]</scope>
    <source>
        <strain evidence="4">ACAM 615</strain>
    </source>
</reference>
<dbReference type="InterPro" id="IPR045010">
    <property type="entry name" value="MDR_fam"/>
</dbReference>
<dbReference type="Gene3D" id="3.90.180.10">
    <property type="entry name" value="Medium-chain alcohol dehydrogenases, catalytic domain"/>
    <property type="match status" value="1"/>
</dbReference>
<dbReference type="Pfam" id="PF00107">
    <property type="entry name" value="ADH_zinc_N"/>
    <property type="match status" value="1"/>
</dbReference>
<dbReference type="SUPFAM" id="SSF50129">
    <property type="entry name" value="GroES-like"/>
    <property type="match status" value="1"/>
</dbReference>
<organism evidence="3 4">
    <name type="scientific">Brumicola pallidula DSM 14239 = ACAM 615</name>
    <dbReference type="NCBI Taxonomy" id="1121922"/>
    <lineage>
        <taxon>Bacteria</taxon>
        <taxon>Pseudomonadati</taxon>
        <taxon>Pseudomonadota</taxon>
        <taxon>Gammaproteobacteria</taxon>
        <taxon>Alteromonadales</taxon>
        <taxon>Alteromonadaceae</taxon>
        <taxon>Brumicola</taxon>
    </lineage>
</organism>
<dbReference type="CDD" id="cd05288">
    <property type="entry name" value="PGDH"/>
    <property type="match status" value="1"/>
</dbReference>
<name>K6ZJE8_9ALTE</name>
<dbReference type="FunFam" id="3.40.50.720:FF:000121">
    <property type="entry name" value="Prostaglandin reductase 2"/>
    <property type="match status" value="1"/>
</dbReference>
<evidence type="ECO:0000256" key="1">
    <source>
        <dbReference type="ARBA" id="ARBA00023002"/>
    </source>
</evidence>
<dbReference type="OrthoDB" id="9805663at2"/>
<evidence type="ECO:0000259" key="2">
    <source>
        <dbReference type="SMART" id="SM00829"/>
    </source>
</evidence>